<dbReference type="GO" id="GO:0005829">
    <property type="term" value="C:cytosol"/>
    <property type="evidence" value="ECO:0007669"/>
    <property type="project" value="TreeGrafter"/>
</dbReference>
<gene>
    <name evidence="4" type="primary">LOC116215655</name>
</gene>
<dbReference type="Proteomes" id="UP000515151">
    <property type="component" value="Chromosome 7"/>
</dbReference>
<dbReference type="PANTHER" id="PTHR46122">
    <property type="entry name" value="GALACTOSE OXIDASE/KELCH REPEAT PROTEIN-RELATED"/>
    <property type="match status" value="1"/>
</dbReference>
<dbReference type="FunFam" id="2.120.10.80:FF:000007">
    <property type="entry name" value="F-box/kelch-repeat protein SKIP11"/>
    <property type="match status" value="1"/>
</dbReference>
<reference evidence="3" key="1">
    <citation type="journal article" date="2020" name="Plant Biotechnol. J.">
        <title>The pomegranate (Punica granatum L.) draft genome dissects genetic divergence between soft- and hard-seeded cultivars.</title>
        <authorList>
            <person name="Luo X."/>
            <person name="Li H."/>
            <person name="Wu Z."/>
            <person name="Yao W."/>
            <person name="Zhao P."/>
            <person name="Cao D."/>
            <person name="Yu H."/>
            <person name="Li K."/>
            <person name="Poudel K."/>
            <person name="Zhao D."/>
            <person name="Zhang F."/>
            <person name="Xia X."/>
            <person name="Chen L."/>
            <person name="Wang Q."/>
            <person name="Jing D."/>
            <person name="Cao S."/>
        </authorList>
    </citation>
    <scope>NUCLEOTIDE SEQUENCE [LARGE SCALE GENOMIC DNA]</scope>
    <source>
        <strain evidence="3">cv. Tunisia</strain>
    </source>
</reference>
<dbReference type="OrthoDB" id="191037at2759"/>
<dbReference type="Gene3D" id="2.120.10.80">
    <property type="entry name" value="Kelch-type beta propeller"/>
    <property type="match status" value="1"/>
</dbReference>
<dbReference type="PANTHER" id="PTHR46122:SF5">
    <property type="entry name" value="F-BOX DOMAIN-CONTAINING PROTEIN"/>
    <property type="match status" value="1"/>
</dbReference>
<dbReference type="AlphaFoldDB" id="A0A6P8EMZ8"/>
<evidence type="ECO:0000256" key="1">
    <source>
        <dbReference type="ARBA" id="ARBA00022441"/>
    </source>
</evidence>
<dbReference type="SUPFAM" id="SSF117281">
    <property type="entry name" value="Kelch motif"/>
    <property type="match status" value="1"/>
</dbReference>
<accession>A0A6P8EMZ8</accession>
<sequence length="432" mass="49288">MDSTFVEPFCLQNLFPNIPRVYGWPHWMPKEEELECEEEPGTMFRDDDPDKSIKKHVILSIGSHDSTDQDTDKKPKDADYSVLTPPLSHEIEVSILARVPRSEYWRISTVNKRFLSLLRSGEIYSLRRDIGVREPSVFVLASGESSWWAFDRRFRSCHKLPILPSDWSFVLGDKETLSAGTHLIVSGKEMDGLVIWRYELAENRWFKGPLMNNPRCLFASATCGNYAFVAGGIRADGKREVLKTAERYDPESKSWDRLPSMIKKRQYCSGCYMDKKFFVIGGKNEEDQALTCGEMFDESRNKWDLIPDMLKGSPIPTYHSPPLIAVVNDNLYTLETSSNEVRVYMKESNSWRTLGPVPIRADSNKGWGVAFKSLGNELLIIGASSISYTGHGMSIFTCLPDLNAVQLHWRPLESSMNRRSSHFIRNCCVMIA</sequence>
<evidence type="ECO:0000313" key="4">
    <source>
        <dbReference type="RefSeq" id="XP_031407313.1"/>
    </source>
</evidence>
<evidence type="ECO:0000313" key="3">
    <source>
        <dbReference type="Proteomes" id="UP000515151"/>
    </source>
</evidence>
<dbReference type="InterPro" id="IPR006652">
    <property type="entry name" value="Kelch_1"/>
</dbReference>
<keyword evidence="3" id="KW-1185">Reference proteome</keyword>
<dbReference type="InterPro" id="IPR015915">
    <property type="entry name" value="Kelch-typ_b-propeller"/>
</dbReference>
<protein>
    <submittedName>
        <fullName evidence="4">F-box/kelch-repeat protein At3g27150 isoform X1</fullName>
    </submittedName>
</protein>
<dbReference type="RefSeq" id="XP_031407313.1">
    <property type="nucleotide sequence ID" value="XM_031551453.1"/>
</dbReference>
<dbReference type="GO" id="GO:0005634">
    <property type="term" value="C:nucleus"/>
    <property type="evidence" value="ECO:0007669"/>
    <property type="project" value="UniProtKB-ARBA"/>
</dbReference>
<keyword evidence="1" id="KW-0880">Kelch repeat</keyword>
<reference evidence="4" key="2">
    <citation type="submission" date="2025-08" db="UniProtKB">
        <authorList>
            <consortium name="RefSeq"/>
        </authorList>
    </citation>
    <scope>IDENTIFICATION</scope>
    <source>
        <tissue evidence="4">Leaf</tissue>
    </source>
</reference>
<dbReference type="InterPro" id="IPR052439">
    <property type="entry name" value="F-box/Kelch-repeat"/>
</dbReference>
<dbReference type="Pfam" id="PF01344">
    <property type="entry name" value="Kelch_1"/>
    <property type="match status" value="2"/>
</dbReference>
<keyword evidence="2" id="KW-0677">Repeat</keyword>
<organism evidence="3 4">
    <name type="scientific">Punica granatum</name>
    <name type="common">Pomegranate</name>
    <dbReference type="NCBI Taxonomy" id="22663"/>
    <lineage>
        <taxon>Eukaryota</taxon>
        <taxon>Viridiplantae</taxon>
        <taxon>Streptophyta</taxon>
        <taxon>Embryophyta</taxon>
        <taxon>Tracheophyta</taxon>
        <taxon>Spermatophyta</taxon>
        <taxon>Magnoliopsida</taxon>
        <taxon>eudicotyledons</taxon>
        <taxon>Gunneridae</taxon>
        <taxon>Pentapetalae</taxon>
        <taxon>rosids</taxon>
        <taxon>malvids</taxon>
        <taxon>Myrtales</taxon>
        <taxon>Lythraceae</taxon>
        <taxon>Punica</taxon>
    </lineage>
</organism>
<name>A0A6P8EMZ8_PUNGR</name>
<dbReference type="SMART" id="SM00612">
    <property type="entry name" value="Kelch"/>
    <property type="match status" value="3"/>
</dbReference>
<dbReference type="GeneID" id="116215655"/>
<evidence type="ECO:0000256" key="2">
    <source>
        <dbReference type="ARBA" id="ARBA00022737"/>
    </source>
</evidence>
<proteinExistence type="predicted"/>